<reference evidence="1" key="1">
    <citation type="submission" date="2020-05" db="UniProtKB">
        <authorList>
            <consortium name="EnsemblMetazoa"/>
        </authorList>
    </citation>
    <scope>IDENTIFICATION</scope>
    <source>
        <strain evidence="1">Jacobina</strain>
    </source>
</reference>
<evidence type="ECO:0000313" key="2">
    <source>
        <dbReference type="Proteomes" id="UP000092461"/>
    </source>
</evidence>
<dbReference type="EnsemblMetazoa" id="LLOJ010050-RA">
    <property type="protein sequence ID" value="LLOJ010050-PA"/>
    <property type="gene ID" value="LLOJ010050"/>
</dbReference>
<protein>
    <submittedName>
        <fullName evidence="1">Uncharacterized protein</fullName>
    </submittedName>
</protein>
<dbReference type="VEuPathDB" id="VectorBase:LLONM1_010981"/>
<dbReference type="VEuPathDB" id="VectorBase:LLOJ010050"/>
<dbReference type="AlphaFoldDB" id="A0A1B0CY51"/>
<keyword evidence="2" id="KW-1185">Reference proteome</keyword>
<name>A0A1B0CY51_LUTLO</name>
<organism evidence="1 2">
    <name type="scientific">Lutzomyia longipalpis</name>
    <name type="common">Sand fly</name>
    <dbReference type="NCBI Taxonomy" id="7200"/>
    <lineage>
        <taxon>Eukaryota</taxon>
        <taxon>Metazoa</taxon>
        <taxon>Ecdysozoa</taxon>
        <taxon>Arthropoda</taxon>
        <taxon>Hexapoda</taxon>
        <taxon>Insecta</taxon>
        <taxon>Pterygota</taxon>
        <taxon>Neoptera</taxon>
        <taxon>Endopterygota</taxon>
        <taxon>Diptera</taxon>
        <taxon>Nematocera</taxon>
        <taxon>Psychodoidea</taxon>
        <taxon>Psychodidae</taxon>
        <taxon>Lutzomyia</taxon>
        <taxon>Lutzomyia</taxon>
    </lineage>
</organism>
<sequence length="156" mass="17662">MFRANRISQSLNSEQYKQFSTARTTSFYDRNTATMKTKFRTWLSIPAEVQITSEVLKILAYLVHETIAVIVDYCILTRLNSSNRMTEPYSRISSGSTHGMLHLCPEITQGRGCDGVKPITVQEINEALRRHTLMASKPMGLFRNVRSGTNSPFLAI</sequence>
<dbReference type="Proteomes" id="UP000092461">
    <property type="component" value="Unassembled WGS sequence"/>
</dbReference>
<accession>A0A1B0CY51</accession>
<dbReference type="EMBL" id="AJWK01035467">
    <property type="status" value="NOT_ANNOTATED_CDS"/>
    <property type="molecule type" value="Genomic_DNA"/>
</dbReference>
<evidence type="ECO:0000313" key="1">
    <source>
        <dbReference type="EnsemblMetazoa" id="LLOJ010050-PA"/>
    </source>
</evidence>
<proteinExistence type="predicted"/>